<dbReference type="AlphaFoldDB" id="A0A383B7Z0"/>
<name>A0A383B7Z0_9ZZZZ</name>
<organism evidence="1">
    <name type="scientific">marine metagenome</name>
    <dbReference type="NCBI Taxonomy" id="408172"/>
    <lineage>
        <taxon>unclassified sequences</taxon>
        <taxon>metagenomes</taxon>
        <taxon>ecological metagenomes</taxon>
    </lineage>
</organism>
<feature type="non-terminal residue" evidence="1">
    <location>
        <position position="30"/>
    </location>
</feature>
<protein>
    <submittedName>
        <fullName evidence="1">Uncharacterized protein</fullName>
    </submittedName>
</protein>
<evidence type="ECO:0000313" key="1">
    <source>
        <dbReference type="EMBL" id="SVE15994.1"/>
    </source>
</evidence>
<dbReference type="EMBL" id="UINC01198162">
    <property type="protein sequence ID" value="SVE15994.1"/>
    <property type="molecule type" value="Genomic_DNA"/>
</dbReference>
<proteinExistence type="predicted"/>
<accession>A0A383B7Z0</accession>
<sequence length="30" mass="3691">MKRYRKIYYAEANFNKNEINASIEVLKKQK</sequence>
<gene>
    <name evidence="1" type="ORF">METZ01_LOCUS468848</name>
</gene>
<reference evidence="1" key="1">
    <citation type="submission" date="2018-05" db="EMBL/GenBank/DDBJ databases">
        <authorList>
            <person name="Lanie J.A."/>
            <person name="Ng W.-L."/>
            <person name="Kazmierczak K.M."/>
            <person name="Andrzejewski T.M."/>
            <person name="Davidsen T.M."/>
            <person name="Wayne K.J."/>
            <person name="Tettelin H."/>
            <person name="Glass J.I."/>
            <person name="Rusch D."/>
            <person name="Podicherti R."/>
            <person name="Tsui H.-C.T."/>
            <person name="Winkler M.E."/>
        </authorList>
    </citation>
    <scope>NUCLEOTIDE SEQUENCE</scope>
</reference>